<reference evidence="1 2" key="1">
    <citation type="submission" date="2020-08" db="EMBL/GenBank/DDBJ databases">
        <title>Acidobacteriota in marine sediments use diverse sulfur dissimilation pathways.</title>
        <authorList>
            <person name="Wasmund K."/>
        </authorList>
    </citation>
    <scope>NUCLEOTIDE SEQUENCE [LARGE SCALE GENOMIC DNA]</scope>
    <source>
        <strain evidence="1">MAG AM4</strain>
    </source>
</reference>
<organism evidence="1 2">
    <name type="scientific">Candidatus Polarisedimenticola svalbardensis</name>
    <dbReference type="NCBI Taxonomy" id="2886004"/>
    <lineage>
        <taxon>Bacteria</taxon>
        <taxon>Pseudomonadati</taxon>
        <taxon>Acidobacteriota</taxon>
        <taxon>Candidatus Polarisedimenticolia</taxon>
        <taxon>Candidatus Polarisedimenticolales</taxon>
        <taxon>Candidatus Polarisedimenticolaceae</taxon>
        <taxon>Candidatus Polarisedimenticola</taxon>
    </lineage>
</organism>
<proteinExistence type="predicted"/>
<comment type="caution">
    <text evidence="1">The sequence shown here is derived from an EMBL/GenBank/DDBJ whole genome shotgun (WGS) entry which is preliminary data.</text>
</comment>
<protein>
    <submittedName>
        <fullName evidence="1">Uncharacterized protein</fullName>
    </submittedName>
</protein>
<dbReference type="AlphaFoldDB" id="A0A8J6XT59"/>
<accession>A0A8J6XT59</accession>
<sequence length="73" mass="7465">MKSLNRGDLRLAFAALTLAALAVGGGQIAYAQAEEEGQVSFRPPRGAMIAPGPGADLTLLYTGDVIGYVDPCG</sequence>
<evidence type="ECO:0000313" key="1">
    <source>
        <dbReference type="EMBL" id="MBD3868242.1"/>
    </source>
</evidence>
<dbReference type="Proteomes" id="UP000648239">
    <property type="component" value="Unassembled WGS sequence"/>
</dbReference>
<name>A0A8J6XT59_9BACT</name>
<gene>
    <name evidence="1" type="ORF">IFK94_08950</name>
</gene>
<dbReference type="EMBL" id="JACXWD010000026">
    <property type="protein sequence ID" value="MBD3868242.1"/>
    <property type="molecule type" value="Genomic_DNA"/>
</dbReference>
<evidence type="ECO:0000313" key="2">
    <source>
        <dbReference type="Proteomes" id="UP000648239"/>
    </source>
</evidence>